<protein>
    <recommendedName>
        <fullName evidence="2">Ribonuclease H1 N-terminal domain-containing protein</fullName>
    </recommendedName>
</protein>
<proteinExistence type="predicted"/>
<evidence type="ECO:0000259" key="2">
    <source>
        <dbReference type="Pfam" id="PF01693"/>
    </source>
</evidence>
<evidence type="ECO:0000313" key="3">
    <source>
        <dbReference type="EMBL" id="PIL33448.1"/>
    </source>
</evidence>
<dbReference type="InterPro" id="IPR037056">
    <property type="entry name" value="RNase_H1_N_sf"/>
</dbReference>
<feature type="domain" description="Ribonuclease H1 N-terminal" evidence="2">
    <location>
        <begin position="214"/>
        <end position="255"/>
    </location>
</feature>
<dbReference type="SUPFAM" id="SSF55658">
    <property type="entry name" value="L9 N-domain-like"/>
    <property type="match status" value="1"/>
</dbReference>
<feature type="region of interest" description="Disordered" evidence="1">
    <location>
        <begin position="142"/>
        <end position="211"/>
    </location>
</feature>
<dbReference type="AlphaFoldDB" id="A0A2G8SIR6"/>
<dbReference type="InterPro" id="IPR009027">
    <property type="entry name" value="Ribosomal_bL9/RNase_H1_N"/>
</dbReference>
<dbReference type="OrthoDB" id="2757443at2759"/>
<evidence type="ECO:0000313" key="4">
    <source>
        <dbReference type="Proteomes" id="UP000230002"/>
    </source>
</evidence>
<keyword evidence="4" id="KW-1185">Reference proteome</keyword>
<reference evidence="3 4" key="1">
    <citation type="journal article" date="2015" name="Sci. Rep.">
        <title>Chromosome-level genome map provides insights into diverse defense mechanisms in the medicinal fungus Ganoderma sinense.</title>
        <authorList>
            <person name="Zhu Y."/>
            <person name="Xu J."/>
            <person name="Sun C."/>
            <person name="Zhou S."/>
            <person name="Xu H."/>
            <person name="Nelson D.R."/>
            <person name="Qian J."/>
            <person name="Song J."/>
            <person name="Luo H."/>
            <person name="Xiang L."/>
            <person name="Li Y."/>
            <person name="Xu Z."/>
            <person name="Ji A."/>
            <person name="Wang L."/>
            <person name="Lu S."/>
            <person name="Hayward A."/>
            <person name="Sun W."/>
            <person name="Li X."/>
            <person name="Schwartz D.C."/>
            <person name="Wang Y."/>
            <person name="Chen S."/>
        </authorList>
    </citation>
    <scope>NUCLEOTIDE SEQUENCE [LARGE SCALE GENOMIC DNA]</scope>
    <source>
        <strain evidence="3 4">ZZ0214-1</strain>
    </source>
</reference>
<dbReference type="Gene3D" id="3.40.970.10">
    <property type="entry name" value="Ribonuclease H1, N-terminal domain"/>
    <property type="match status" value="1"/>
</dbReference>
<name>A0A2G8SIR6_9APHY</name>
<organism evidence="3 4">
    <name type="scientific">Ganoderma sinense ZZ0214-1</name>
    <dbReference type="NCBI Taxonomy" id="1077348"/>
    <lineage>
        <taxon>Eukaryota</taxon>
        <taxon>Fungi</taxon>
        <taxon>Dikarya</taxon>
        <taxon>Basidiomycota</taxon>
        <taxon>Agaricomycotina</taxon>
        <taxon>Agaricomycetes</taxon>
        <taxon>Polyporales</taxon>
        <taxon>Polyporaceae</taxon>
        <taxon>Ganoderma</taxon>
    </lineage>
</organism>
<dbReference type="Pfam" id="PF01693">
    <property type="entry name" value="Cauli_VI"/>
    <property type="match status" value="1"/>
</dbReference>
<sequence>MPIVAENPATTHSEGGYLNTPRSCLATAESLMSHYISASFPKSRGPQRDIDGVPDMQTLSLGGSDGTGPGASGLPQRKTASPAEKIFLVSQTVVHIDLYAAETPLEGGARLLSQVPAAGTRASDGSADIPASCHVPRPIVTQGEPTMGPPGVASGSPDTCAVGQSVKPEEDPGAAATQSPQLQSGPIDRAASPNPVGNEDDEHIAPQNPRHKGKWYVVTKGRRVGVWTSWTQMSPYVTGVQANCHQSFASREEALKRYCGAKERGLVAVIKK</sequence>
<dbReference type="STRING" id="1077348.A0A2G8SIR6"/>
<evidence type="ECO:0000256" key="1">
    <source>
        <dbReference type="SAM" id="MobiDB-lite"/>
    </source>
</evidence>
<feature type="region of interest" description="Disordered" evidence="1">
    <location>
        <begin position="39"/>
        <end position="77"/>
    </location>
</feature>
<comment type="caution">
    <text evidence="3">The sequence shown here is derived from an EMBL/GenBank/DDBJ whole genome shotgun (WGS) entry which is preliminary data.</text>
</comment>
<gene>
    <name evidence="3" type="ORF">GSI_04071</name>
</gene>
<dbReference type="Proteomes" id="UP000230002">
    <property type="component" value="Unassembled WGS sequence"/>
</dbReference>
<dbReference type="InterPro" id="IPR011320">
    <property type="entry name" value="RNase_H1_N"/>
</dbReference>
<dbReference type="EMBL" id="AYKW01000007">
    <property type="protein sequence ID" value="PIL33448.1"/>
    <property type="molecule type" value="Genomic_DNA"/>
</dbReference>
<accession>A0A2G8SIR6</accession>